<protein>
    <recommendedName>
        <fullName evidence="8">Neutral metalloproteinase</fullName>
        <ecNumber evidence="8">3.4.24.-</ecNumber>
    </recommendedName>
</protein>
<evidence type="ECO:0000256" key="8">
    <source>
        <dbReference type="RuleBase" id="RU366073"/>
    </source>
</evidence>
<dbReference type="InterPro" id="IPR023612">
    <property type="entry name" value="Peptidase_M4"/>
</dbReference>
<dbReference type="Gene3D" id="3.10.170.10">
    <property type="match status" value="1"/>
</dbReference>
<comment type="function">
    <text evidence="8">Extracellular zinc metalloprotease.</text>
</comment>
<comment type="caution">
    <text evidence="12">The sequence shown here is derived from an EMBL/GenBank/DDBJ whole genome shotgun (WGS) entry which is preliminary data.</text>
</comment>
<dbReference type="EC" id="3.4.24.-" evidence="8"/>
<dbReference type="GO" id="GO:0004222">
    <property type="term" value="F:metalloendopeptidase activity"/>
    <property type="evidence" value="ECO:0007669"/>
    <property type="project" value="UniProtKB-UniRule"/>
</dbReference>
<reference evidence="12 13" key="1">
    <citation type="submission" date="2019-12" db="EMBL/GenBank/DDBJ databases">
        <title>Nitratireductor arenosus sp. nov., Isolated from sea sand, Jeju island, South Korea.</title>
        <authorList>
            <person name="Kim W."/>
        </authorList>
    </citation>
    <scope>NUCLEOTIDE SEQUENCE [LARGE SCALE GENOMIC DNA]</scope>
    <source>
        <strain evidence="12 13">CAU 1489</strain>
    </source>
</reference>
<comment type="similarity">
    <text evidence="1 8">Belongs to the peptidase M4 family.</text>
</comment>
<dbReference type="Pfam" id="PF02868">
    <property type="entry name" value="Peptidase_M4_C"/>
    <property type="match status" value="1"/>
</dbReference>
<evidence type="ECO:0000256" key="9">
    <source>
        <dbReference type="SAM" id="MobiDB-lite"/>
    </source>
</evidence>
<evidence type="ECO:0000256" key="7">
    <source>
        <dbReference type="PIRSR" id="PIRSR623612-1"/>
    </source>
</evidence>
<evidence type="ECO:0000256" key="5">
    <source>
        <dbReference type="ARBA" id="ARBA00022833"/>
    </source>
</evidence>
<gene>
    <name evidence="12" type="ORF">GN330_18285</name>
</gene>
<evidence type="ECO:0000259" key="10">
    <source>
        <dbReference type="Pfam" id="PF01447"/>
    </source>
</evidence>
<name>A0A844QNL7_9HYPH</name>
<dbReference type="CDD" id="cd09597">
    <property type="entry name" value="M4_TLP"/>
    <property type="match status" value="1"/>
</dbReference>
<feature type="domain" description="Peptidase M4" evidence="10">
    <location>
        <begin position="111"/>
        <end position="194"/>
    </location>
</feature>
<evidence type="ECO:0000313" key="12">
    <source>
        <dbReference type="EMBL" id="MVA99199.1"/>
    </source>
</evidence>
<evidence type="ECO:0000259" key="11">
    <source>
        <dbReference type="Pfam" id="PF02868"/>
    </source>
</evidence>
<organism evidence="12 13">
    <name type="scientific">Nitratireductor arenosus</name>
    <dbReference type="NCBI Taxonomy" id="2682096"/>
    <lineage>
        <taxon>Bacteria</taxon>
        <taxon>Pseudomonadati</taxon>
        <taxon>Pseudomonadota</taxon>
        <taxon>Alphaproteobacteria</taxon>
        <taxon>Hyphomicrobiales</taxon>
        <taxon>Phyllobacteriaceae</taxon>
        <taxon>Nitratireductor</taxon>
    </lineage>
</organism>
<dbReference type="InterPro" id="IPR001570">
    <property type="entry name" value="Peptidase_M4_C_domain"/>
</dbReference>
<accession>A0A844QNL7</accession>
<dbReference type="Gene3D" id="1.10.390.10">
    <property type="entry name" value="Neutral Protease Domain 2"/>
    <property type="match status" value="1"/>
</dbReference>
<dbReference type="RefSeq" id="WP_156714146.1">
    <property type="nucleotide sequence ID" value="NZ_WPHG01000004.1"/>
</dbReference>
<dbReference type="AlphaFoldDB" id="A0A844QNL7"/>
<evidence type="ECO:0000256" key="1">
    <source>
        <dbReference type="ARBA" id="ARBA00009388"/>
    </source>
</evidence>
<keyword evidence="5 8" id="KW-0862">Zinc</keyword>
<comment type="cofactor">
    <cofactor evidence="8">
        <name>Zn(2+)</name>
        <dbReference type="ChEBI" id="CHEBI:29105"/>
    </cofactor>
</comment>
<feature type="active site" description="Proton donor" evidence="7">
    <location>
        <position position="288"/>
    </location>
</feature>
<keyword evidence="8" id="KW-0964">Secreted</keyword>
<dbReference type="InterPro" id="IPR052759">
    <property type="entry name" value="Metalloprotease_M4"/>
</dbReference>
<dbReference type="Pfam" id="PF01447">
    <property type="entry name" value="Peptidase_M4"/>
    <property type="match status" value="1"/>
</dbReference>
<evidence type="ECO:0000256" key="2">
    <source>
        <dbReference type="ARBA" id="ARBA00022670"/>
    </source>
</evidence>
<dbReference type="InterPro" id="IPR013856">
    <property type="entry name" value="Peptidase_M4_domain"/>
</dbReference>
<feature type="active site" evidence="7">
    <location>
        <position position="187"/>
    </location>
</feature>
<keyword evidence="6 8" id="KW-0482">Metalloprotease</keyword>
<sequence>MCAICDGHARNPITCIVPPHMLEVLAIRGSKKTAAMARSLLDQTRKVRHERAEFRTGRAMLEEAGAMGGFVSTALSRAATQSNLDRAIHDGEGKAGLPGKLLRKEGDPASGDAAVDEAYDGAGNVYRLYFEAFSRDSLDGNGMKLVQTVHHRRNYNNAFWNGEQMVYGDGDGEIFQKFTELSVIGHEMSHGVVQFSGGLLYEGQSGALNESFADVFGALTVQRKLGLEAHETDWLVGKGILGPDIRGVALRSMKAPGTAYSDALLGQDPQPYHMDFFVNTTGDSGGVHINSGVPNHAFYLFAQYLGGKAWEKPGTIWYQTMQRLNNPVATFAQWAAQTVEVAIGLHGAGSLEVLFLKRAWKLVGLPV</sequence>
<feature type="domain" description="Peptidase M4 C-terminal" evidence="11">
    <location>
        <begin position="198"/>
        <end position="364"/>
    </location>
</feature>
<evidence type="ECO:0000256" key="6">
    <source>
        <dbReference type="ARBA" id="ARBA00023049"/>
    </source>
</evidence>
<evidence type="ECO:0000313" key="13">
    <source>
        <dbReference type="Proteomes" id="UP000463224"/>
    </source>
</evidence>
<dbReference type="GO" id="GO:0006508">
    <property type="term" value="P:proteolysis"/>
    <property type="evidence" value="ECO:0007669"/>
    <property type="project" value="UniProtKB-KW"/>
</dbReference>
<dbReference type="SUPFAM" id="SSF55486">
    <property type="entry name" value="Metalloproteases ('zincins'), catalytic domain"/>
    <property type="match status" value="1"/>
</dbReference>
<keyword evidence="4 8" id="KW-0378">Hydrolase</keyword>
<comment type="subcellular location">
    <subcellularLocation>
        <location evidence="8">Secreted</location>
    </subcellularLocation>
</comment>
<dbReference type="InterPro" id="IPR027268">
    <property type="entry name" value="Peptidase_M4/M1_CTD_sf"/>
</dbReference>
<dbReference type="GO" id="GO:0046872">
    <property type="term" value="F:metal ion binding"/>
    <property type="evidence" value="ECO:0007669"/>
    <property type="project" value="UniProtKB-UniRule"/>
</dbReference>
<dbReference type="PRINTS" id="PR00730">
    <property type="entry name" value="THERMOLYSIN"/>
</dbReference>
<dbReference type="PANTHER" id="PTHR43579:SF1">
    <property type="entry name" value="NEUTRAL METALLOPROTEINASE"/>
    <property type="match status" value="1"/>
</dbReference>
<feature type="region of interest" description="Disordered" evidence="9">
    <location>
        <begin position="85"/>
        <end position="108"/>
    </location>
</feature>
<evidence type="ECO:0000256" key="4">
    <source>
        <dbReference type="ARBA" id="ARBA00022801"/>
    </source>
</evidence>
<keyword evidence="3" id="KW-0479">Metal-binding</keyword>
<dbReference type="PANTHER" id="PTHR43579">
    <property type="match status" value="1"/>
</dbReference>
<keyword evidence="13" id="KW-1185">Reference proteome</keyword>
<dbReference type="Proteomes" id="UP000463224">
    <property type="component" value="Unassembled WGS sequence"/>
</dbReference>
<keyword evidence="2 8" id="KW-0645">Protease</keyword>
<evidence type="ECO:0000256" key="3">
    <source>
        <dbReference type="ARBA" id="ARBA00022723"/>
    </source>
</evidence>
<proteinExistence type="inferred from homology"/>
<dbReference type="EMBL" id="WPHG01000004">
    <property type="protein sequence ID" value="MVA99199.1"/>
    <property type="molecule type" value="Genomic_DNA"/>
</dbReference>
<dbReference type="GO" id="GO:0005576">
    <property type="term" value="C:extracellular region"/>
    <property type="evidence" value="ECO:0007669"/>
    <property type="project" value="UniProtKB-SubCell"/>
</dbReference>